<dbReference type="Proteomes" id="UP000004221">
    <property type="component" value="Unassembled WGS sequence"/>
</dbReference>
<sequence length="206" mass="22200">MTRRVFPHRVTIAILLVLLTGMLPFTVLAQEAPVRTNIQYFLPFNAQGLVIGIAVTGRVRGSCFAGSVADPGRPDAWRCSGTGNQTLDPCFENPYHTTPNVLACAQTPFDANVTLLTLTQPLPTTQVNRVNPAAIPWALELSNGARCTLLTGTSILIAGQRVNYGCTNDGNVLGDPVRGPAVWRAHYFTNTRSSSTTSVDVVTAWF</sequence>
<proteinExistence type="predicted"/>
<dbReference type="OrthoDB" id="161710at2"/>
<keyword evidence="2" id="KW-1185">Reference proteome</keyword>
<reference evidence="1 2" key="1">
    <citation type="journal article" date="2012" name="ISME J.">
        <title>Nitrification expanded: discovery, physiology and genomics of a nitrite-oxidizing bacterium from the phylum Chloroflexi.</title>
        <authorList>
            <person name="Sorokin D.Y."/>
            <person name="Lucker S."/>
            <person name="Vejmelkova D."/>
            <person name="Kostrikina N.A."/>
            <person name="Kleerebezem R."/>
            <person name="Rijpstra W.I."/>
            <person name="Damste J.S."/>
            <person name="Le Paslier D."/>
            <person name="Muyzer G."/>
            <person name="Wagner M."/>
            <person name="van Loosdrecht M.C."/>
            <person name="Daims H."/>
        </authorList>
    </citation>
    <scope>NUCLEOTIDE SEQUENCE [LARGE SCALE GENOMIC DNA]</scope>
    <source>
        <strain evidence="2">none</strain>
    </source>
</reference>
<organism evidence="1 2">
    <name type="scientific">Nitrolancea hollandica Lb</name>
    <dbReference type="NCBI Taxonomy" id="1129897"/>
    <lineage>
        <taxon>Bacteria</taxon>
        <taxon>Pseudomonadati</taxon>
        <taxon>Thermomicrobiota</taxon>
        <taxon>Thermomicrobia</taxon>
        <taxon>Sphaerobacterales</taxon>
        <taxon>Sphaerobacterineae</taxon>
        <taxon>Sphaerobacteraceae</taxon>
        <taxon>Nitrolancea</taxon>
    </lineage>
</organism>
<dbReference type="AlphaFoldDB" id="I4EJ71"/>
<name>I4EJ71_9BACT</name>
<dbReference type="RefSeq" id="WP_008479119.1">
    <property type="nucleotide sequence ID" value="NZ_CAGS01000318.1"/>
</dbReference>
<accession>I4EJ71</accession>
<comment type="caution">
    <text evidence="1">The sequence shown here is derived from an EMBL/GenBank/DDBJ whole genome shotgun (WGS) entry which is preliminary data.</text>
</comment>
<protein>
    <submittedName>
        <fullName evidence="1">Uncharacterized protein</fullName>
    </submittedName>
</protein>
<dbReference type="EMBL" id="CAGS01000318">
    <property type="protein sequence ID" value="CCF84733.1"/>
    <property type="molecule type" value="Genomic_DNA"/>
</dbReference>
<evidence type="ECO:0000313" key="1">
    <source>
        <dbReference type="EMBL" id="CCF84733.1"/>
    </source>
</evidence>
<gene>
    <name evidence="1" type="ORF">NITHO_3850008</name>
</gene>
<evidence type="ECO:0000313" key="2">
    <source>
        <dbReference type="Proteomes" id="UP000004221"/>
    </source>
</evidence>